<comment type="similarity">
    <text evidence="1 3">Belongs to the enoyl-CoA hydratase/isomerase family.</text>
</comment>
<dbReference type="RefSeq" id="WP_073088900.1">
    <property type="nucleotide sequence ID" value="NZ_FQWY01000002.1"/>
</dbReference>
<evidence type="ECO:0000256" key="3">
    <source>
        <dbReference type="RuleBase" id="RU003707"/>
    </source>
</evidence>
<keyword evidence="2" id="KW-0456">Lyase</keyword>
<gene>
    <name evidence="4" type="ORF">SAMN02745221_00128</name>
</gene>
<dbReference type="InterPro" id="IPR018376">
    <property type="entry name" value="Enoyl-CoA_hyd/isom_CS"/>
</dbReference>
<dbReference type="OrthoDB" id="9775794at2"/>
<dbReference type="InterPro" id="IPR014748">
    <property type="entry name" value="Enoyl-CoA_hydra_C"/>
</dbReference>
<dbReference type="Gene3D" id="3.90.226.10">
    <property type="entry name" value="2-enoyl-CoA Hydratase, Chain A, domain 1"/>
    <property type="match status" value="1"/>
</dbReference>
<evidence type="ECO:0000313" key="5">
    <source>
        <dbReference type="Proteomes" id="UP000242329"/>
    </source>
</evidence>
<dbReference type="PROSITE" id="PS00166">
    <property type="entry name" value="ENOYL_COA_HYDRATASE"/>
    <property type="match status" value="1"/>
</dbReference>
<dbReference type="CDD" id="cd06558">
    <property type="entry name" value="crotonase-like"/>
    <property type="match status" value="1"/>
</dbReference>
<dbReference type="SUPFAM" id="SSF52096">
    <property type="entry name" value="ClpP/crotonase"/>
    <property type="match status" value="1"/>
</dbReference>
<reference evidence="5" key="1">
    <citation type="submission" date="2016-11" db="EMBL/GenBank/DDBJ databases">
        <authorList>
            <person name="Varghese N."/>
            <person name="Submissions S."/>
        </authorList>
    </citation>
    <scope>NUCLEOTIDE SEQUENCE [LARGE SCALE GENOMIC DNA]</scope>
    <source>
        <strain evidence="5">DSM 11003</strain>
    </source>
</reference>
<proteinExistence type="inferred from homology"/>
<dbReference type="InterPro" id="IPR029045">
    <property type="entry name" value="ClpP/crotonase-like_dom_sf"/>
</dbReference>
<dbReference type="PANTHER" id="PTHR11941:SF130">
    <property type="entry name" value="ENOYL-COA HYDRATASE ECHA12-RELATED"/>
    <property type="match status" value="1"/>
</dbReference>
<organism evidence="4 5">
    <name type="scientific">Thermosyntropha lipolytica DSM 11003</name>
    <dbReference type="NCBI Taxonomy" id="1123382"/>
    <lineage>
        <taxon>Bacteria</taxon>
        <taxon>Bacillati</taxon>
        <taxon>Bacillota</taxon>
        <taxon>Clostridia</taxon>
        <taxon>Eubacteriales</taxon>
        <taxon>Syntrophomonadaceae</taxon>
        <taxon>Thermosyntropha</taxon>
    </lineage>
</organism>
<dbReference type="Gene3D" id="1.10.12.10">
    <property type="entry name" value="Lyase 2-enoyl-coa Hydratase, Chain A, domain 2"/>
    <property type="match status" value="1"/>
</dbReference>
<dbReference type="InterPro" id="IPR001753">
    <property type="entry name" value="Enoyl-CoA_hydra/iso"/>
</dbReference>
<dbReference type="GO" id="GO:0016829">
    <property type="term" value="F:lyase activity"/>
    <property type="evidence" value="ECO:0007669"/>
    <property type="project" value="UniProtKB-KW"/>
</dbReference>
<evidence type="ECO:0000313" key="4">
    <source>
        <dbReference type="EMBL" id="SHG40094.1"/>
    </source>
</evidence>
<evidence type="ECO:0000256" key="2">
    <source>
        <dbReference type="ARBA" id="ARBA00023239"/>
    </source>
</evidence>
<protein>
    <submittedName>
        <fullName evidence="4">Enoyl-CoA hydratase/carnithine racemase</fullName>
    </submittedName>
</protein>
<dbReference type="PANTHER" id="PTHR11941">
    <property type="entry name" value="ENOYL-COA HYDRATASE-RELATED"/>
    <property type="match status" value="1"/>
</dbReference>
<dbReference type="Proteomes" id="UP000242329">
    <property type="component" value="Unassembled WGS sequence"/>
</dbReference>
<dbReference type="Pfam" id="PF00378">
    <property type="entry name" value="ECH_1"/>
    <property type="match status" value="1"/>
</dbReference>
<dbReference type="GO" id="GO:0006635">
    <property type="term" value="P:fatty acid beta-oxidation"/>
    <property type="evidence" value="ECO:0007669"/>
    <property type="project" value="TreeGrafter"/>
</dbReference>
<keyword evidence="5" id="KW-1185">Reference proteome</keyword>
<name>A0A1M5JHN3_9FIRM</name>
<sequence>MAYPDYETLKIEMMENNIMLLSLNRPQKLNAVNRQMADELTDIWQRLKDDLVTRVVILRGEGEKGFCGGVDVKEEVASDLLTTPGFYQYQTKLGYLQLAMRQIPQPIIALIHGAAAGAGFSFAMASDIRIISPDARFSAFYINVGLGGADMGSSYFLPRLIGAGRAYEFLLTGRFMNAEEAVQLGFVSRCVPREKLLETALELAREIVAKDPLAIRLTKEAINQNLDCAGLEAALKMEDRNQTLMIMHNLSKGRERPFA</sequence>
<evidence type="ECO:0000256" key="1">
    <source>
        <dbReference type="ARBA" id="ARBA00005254"/>
    </source>
</evidence>
<accession>A0A1M5JHN3</accession>
<dbReference type="EMBL" id="FQWY01000002">
    <property type="protein sequence ID" value="SHG40094.1"/>
    <property type="molecule type" value="Genomic_DNA"/>
</dbReference>
<dbReference type="STRING" id="1123382.SAMN02745221_00128"/>
<dbReference type="AlphaFoldDB" id="A0A1M5JHN3"/>